<gene>
    <name evidence="2" type="ORF">MNB_SV-8-897</name>
</gene>
<dbReference type="SUPFAM" id="SSF52833">
    <property type="entry name" value="Thioredoxin-like"/>
    <property type="match status" value="1"/>
</dbReference>
<feature type="domain" description="Spermatogenesis-associated protein 20-like TRX" evidence="1">
    <location>
        <begin position="21"/>
        <end position="168"/>
    </location>
</feature>
<keyword evidence="2" id="KW-0808">Transferase</keyword>
<dbReference type="Pfam" id="PF03190">
    <property type="entry name" value="Thioredox_DsbH"/>
    <property type="match status" value="1"/>
</dbReference>
<dbReference type="GO" id="GO:0004798">
    <property type="term" value="F:dTMP kinase activity"/>
    <property type="evidence" value="ECO:0007669"/>
    <property type="project" value="UniProtKB-EC"/>
</dbReference>
<evidence type="ECO:0000313" key="2">
    <source>
        <dbReference type="EMBL" id="SFV51114.1"/>
    </source>
</evidence>
<dbReference type="CDD" id="cd02955">
    <property type="entry name" value="SSP411"/>
    <property type="match status" value="1"/>
</dbReference>
<accession>A0A1W1BC44</accession>
<dbReference type="InterPro" id="IPR024705">
    <property type="entry name" value="Ssp411"/>
</dbReference>
<dbReference type="EMBL" id="FPHD01000012">
    <property type="protein sequence ID" value="SFV51114.1"/>
    <property type="molecule type" value="Genomic_DNA"/>
</dbReference>
<dbReference type="InterPro" id="IPR036249">
    <property type="entry name" value="Thioredoxin-like_sf"/>
</dbReference>
<dbReference type="InterPro" id="IPR008928">
    <property type="entry name" value="6-hairpin_glycosidase_sf"/>
</dbReference>
<proteinExistence type="predicted"/>
<dbReference type="PIRSF" id="PIRSF006402">
    <property type="entry name" value="UCP006402_thioredoxin"/>
    <property type="match status" value="1"/>
</dbReference>
<organism evidence="2">
    <name type="scientific">hydrothermal vent metagenome</name>
    <dbReference type="NCBI Taxonomy" id="652676"/>
    <lineage>
        <taxon>unclassified sequences</taxon>
        <taxon>metagenomes</taxon>
        <taxon>ecological metagenomes</taxon>
    </lineage>
</organism>
<reference evidence="2" key="1">
    <citation type="submission" date="2016-10" db="EMBL/GenBank/DDBJ databases">
        <authorList>
            <person name="de Groot N.N."/>
        </authorList>
    </citation>
    <scope>NUCLEOTIDE SEQUENCE</scope>
</reference>
<evidence type="ECO:0000259" key="1">
    <source>
        <dbReference type="Pfam" id="PF03190"/>
    </source>
</evidence>
<dbReference type="PANTHER" id="PTHR42899:SF1">
    <property type="entry name" value="SPERMATOGENESIS-ASSOCIATED PROTEIN 20"/>
    <property type="match status" value="1"/>
</dbReference>
<protein>
    <submittedName>
        <fullName evidence="2">Thymidylate kinase</fullName>
        <ecNumber evidence="2">2.7.4.9</ecNumber>
    </submittedName>
</protein>
<dbReference type="Gene3D" id="3.40.30.10">
    <property type="entry name" value="Glutaredoxin"/>
    <property type="match status" value="1"/>
</dbReference>
<dbReference type="GO" id="GO:0005975">
    <property type="term" value="P:carbohydrate metabolic process"/>
    <property type="evidence" value="ECO:0007669"/>
    <property type="project" value="InterPro"/>
</dbReference>
<name>A0A1W1BC44_9ZZZZ</name>
<dbReference type="EC" id="2.7.4.9" evidence="2"/>
<sequence length="660" mass="76510">MRKLFFSLFLSSFLCAEHPYTNALIKEHSPYLQQHAHNPVNWYPWGKEAFEKAKKEHKLIFLSIGYSTCHWCHEMEAESFTDEEVAKLLNDDFVSIKVDREQYPQIDKKYQKIYRDVYGKRGGWPLSIFMTADKEVFFIGTYIPKEEGYGSKGLLNLLPSFVSLTKESSAFQKAIEQYKNIATQKTLQTKLSSNIMQRVVGAIEKQFDRIHGGFAKRPKFPEASKLALLLDIYKLEGNQRAFFMAEHTLKKMAQGGLYDQIGGGFFRYTTDETWQIPHFEKMLYTNAELITVYVTLYEMTGEKLYKKVINESIAQMEKNYMQEGIYLSASDADSDGEEGGYFIYDYTKLKKALKEKGWKPKEIEEVLAYMGIEEDGNIDGEFSQPHITSERVPVKLEAFKVYLKALRAKRTFPFVDKKVNTAWNAMMIKALFYASRMDTHYLALAQKRLEGLLWRMYVKQTLFHQTLLGTVPTQKALLEDYAFLIDALIEGYERSYDEGYLKLAETLTKEAIEKFYRNKRWYLSDDGIEAYADFDDRYYTSALSVMLDDLVRMATLEENIHYQAIVKETFTNMANVLEENPALAPKLVETFLRVKKGDIIIHAKPEALRIAQPVLDKVKYPFLLSAVEESDEYLACKTTMCFAHDKNITKLIEKINEAVK</sequence>
<dbReference type="InterPro" id="IPR004879">
    <property type="entry name" value="Ssp411-like_TRX"/>
</dbReference>
<keyword evidence="2" id="KW-0418">Kinase</keyword>
<dbReference type="AlphaFoldDB" id="A0A1W1BC44"/>
<dbReference type="PANTHER" id="PTHR42899">
    <property type="entry name" value="SPERMATOGENESIS-ASSOCIATED PROTEIN 20"/>
    <property type="match status" value="1"/>
</dbReference>
<dbReference type="SUPFAM" id="SSF48208">
    <property type="entry name" value="Six-hairpin glycosidases"/>
    <property type="match status" value="1"/>
</dbReference>